<reference evidence="1" key="1">
    <citation type="submission" date="2022-12" db="EMBL/GenBank/DDBJ databases">
        <title>Reference genome sequencing for broad-spectrum identification of bacterial and archaeal isolates by mass spectrometry.</title>
        <authorList>
            <person name="Sekiguchi Y."/>
            <person name="Tourlousse D.M."/>
        </authorList>
    </citation>
    <scope>NUCLEOTIDE SEQUENCE</scope>
    <source>
        <strain evidence="1">TSL-P1</strain>
    </source>
</reference>
<comment type="caution">
    <text evidence="1">The sequence shown here is derived from an EMBL/GenBank/DDBJ whole genome shotgun (WGS) entry which is preliminary data.</text>
</comment>
<sequence length="119" mass="13536">MIPTKEQLAARLVALALTGLAAGYGVSELDKLAESKHMQEVTKQAVEILKQPEKAFQSQQAQSEKIDPARLIDFTKQFQYEMPKSIVMEDLCRYYPAMQQCLEKQEIAKKGEEKDETKN</sequence>
<accession>A0A9W6LKT3</accession>
<name>A0A9W6LKT3_9BACT</name>
<keyword evidence="2" id="KW-1185">Reference proteome</keyword>
<dbReference type="Proteomes" id="UP001144297">
    <property type="component" value="Unassembled WGS sequence"/>
</dbReference>
<evidence type="ECO:0000313" key="2">
    <source>
        <dbReference type="Proteomes" id="UP001144297"/>
    </source>
</evidence>
<protein>
    <submittedName>
        <fullName evidence="1">Uncharacterized protein</fullName>
    </submittedName>
</protein>
<organism evidence="1 2">
    <name type="scientific">Thermodesulfovibrio yellowstonii</name>
    <dbReference type="NCBI Taxonomy" id="28262"/>
    <lineage>
        <taxon>Bacteria</taxon>
        <taxon>Pseudomonadati</taxon>
        <taxon>Nitrospirota</taxon>
        <taxon>Thermodesulfovibrionia</taxon>
        <taxon>Thermodesulfovibrionales</taxon>
        <taxon>Thermodesulfovibrionaceae</taxon>
        <taxon>Thermodesulfovibrio</taxon>
    </lineage>
</organism>
<dbReference type="AlphaFoldDB" id="A0A9W6LKT3"/>
<proteinExistence type="predicted"/>
<dbReference type="EMBL" id="BSDX01000001">
    <property type="protein sequence ID" value="GLI53972.1"/>
    <property type="molecule type" value="Genomic_DNA"/>
</dbReference>
<gene>
    <name evidence="1" type="ORF">TISLANDTSLP1_16650</name>
</gene>
<evidence type="ECO:0000313" key="1">
    <source>
        <dbReference type="EMBL" id="GLI53972.1"/>
    </source>
</evidence>